<feature type="domain" description="TIR" evidence="1">
    <location>
        <begin position="88"/>
        <end position="149"/>
    </location>
</feature>
<dbReference type="Pfam" id="PF13676">
    <property type="entry name" value="TIR_2"/>
    <property type="match status" value="1"/>
</dbReference>
<evidence type="ECO:0000259" key="1">
    <source>
        <dbReference type="Pfam" id="PF13676"/>
    </source>
</evidence>
<dbReference type="GO" id="GO:0007165">
    <property type="term" value="P:signal transduction"/>
    <property type="evidence" value="ECO:0007669"/>
    <property type="project" value="InterPro"/>
</dbReference>
<evidence type="ECO:0000313" key="2">
    <source>
        <dbReference type="EMBL" id="CAF5172094.1"/>
    </source>
</evidence>
<name>A0A8S3GU95_9BILA</name>
<dbReference type="InterPro" id="IPR035897">
    <property type="entry name" value="Toll_tir_struct_dom_sf"/>
</dbReference>
<dbReference type="Gene3D" id="3.40.50.10140">
    <property type="entry name" value="Toll/interleukin-1 receptor homology (TIR) domain"/>
    <property type="match status" value="1"/>
</dbReference>
<dbReference type="PANTHER" id="PTHR47508">
    <property type="entry name" value="SAM DOMAIN-CONTAINING PROTEIN-RELATED"/>
    <property type="match status" value="1"/>
</dbReference>
<protein>
    <recommendedName>
        <fullName evidence="1">TIR domain-containing protein</fullName>
    </recommendedName>
</protein>
<sequence>MKWKESDLGVALSDKLYINMQNLKRYDYRIKEIMDMTEQENGQNFKSNQLRDQSTDVFISYCWMNSHDAVSKGTKATGTSIGWGDPRALKDYLEERGLQVWMDVTRLGKSGVLHDIVHGLKNTKVVIACVSDEYTLSEICRNEFLFAKNTLRLPVVL</sequence>
<dbReference type="EMBL" id="CAJOBI010312535">
    <property type="protein sequence ID" value="CAF5172094.1"/>
    <property type="molecule type" value="Genomic_DNA"/>
</dbReference>
<dbReference type="InterPro" id="IPR000157">
    <property type="entry name" value="TIR_dom"/>
</dbReference>
<gene>
    <name evidence="2" type="ORF">SMN809_LOCUS66022</name>
</gene>
<organism evidence="2 3">
    <name type="scientific">Rotaria magnacalcarata</name>
    <dbReference type="NCBI Taxonomy" id="392030"/>
    <lineage>
        <taxon>Eukaryota</taxon>
        <taxon>Metazoa</taxon>
        <taxon>Spiralia</taxon>
        <taxon>Gnathifera</taxon>
        <taxon>Rotifera</taxon>
        <taxon>Eurotatoria</taxon>
        <taxon>Bdelloidea</taxon>
        <taxon>Philodinida</taxon>
        <taxon>Philodinidae</taxon>
        <taxon>Rotaria</taxon>
    </lineage>
</organism>
<dbReference type="PANTHER" id="PTHR47508:SF1">
    <property type="entry name" value="NON-SPECIFIC SERINE_THREONINE PROTEIN KINASE"/>
    <property type="match status" value="1"/>
</dbReference>
<accession>A0A8S3GU95</accession>
<evidence type="ECO:0000313" key="3">
    <source>
        <dbReference type="Proteomes" id="UP000676336"/>
    </source>
</evidence>
<comment type="caution">
    <text evidence="2">The sequence shown here is derived from an EMBL/GenBank/DDBJ whole genome shotgun (WGS) entry which is preliminary data.</text>
</comment>
<dbReference type="AlphaFoldDB" id="A0A8S3GU95"/>
<proteinExistence type="predicted"/>
<dbReference type="SUPFAM" id="SSF52200">
    <property type="entry name" value="Toll/Interleukin receptor TIR domain"/>
    <property type="match status" value="1"/>
</dbReference>
<feature type="non-terminal residue" evidence="2">
    <location>
        <position position="1"/>
    </location>
</feature>
<dbReference type="Proteomes" id="UP000676336">
    <property type="component" value="Unassembled WGS sequence"/>
</dbReference>
<reference evidence="2" key="1">
    <citation type="submission" date="2021-02" db="EMBL/GenBank/DDBJ databases">
        <authorList>
            <person name="Nowell W R."/>
        </authorList>
    </citation>
    <scope>NUCLEOTIDE SEQUENCE</scope>
</reference>